<keyword evidence="7 10" id="KW-0472">Membrane</keyword>
<dbReference type="InterPro" id="IPR002010">
    <property type="entry name" value="T3SS_IM_R"/>
</dbReference>
<name>A0A2A4HGX9_9GAMM</name>
<feature type="transmembrane region" description="Helical" evidence="10">
    <location>
        <begin position="173"/>
        <end position="202"/>
    </location>
</feature>
<keyword evidence="5 10" id="KW-0812">Transmembrane</keyword>
<dbReference type="RefSeq" id="WP_096654451.1">
    <property type="nucleotide sequence ID" value="NZ_NWUX01000025.1"/>
</dbReference>
<keyword evidence="11" id="KW-0966">Cell projection</keyword>
<feature type="transmembrane region" description="Helical" evidence="10">
    <location>
        <begin position="103"/>
        <end position="123"/>
    </location>
</feature>
<keyword evidence="11" id="KW-0282">Flagellum</keyword>
<comment type="caution">
    <text evidence="11">The sequence shown here is derived from an EMBL/GenBank/DDBJ whole genome shotgun (WGS) entry which is preliminary data.</text>
</comment>
<keyword evidence="8 10" id="KW-0975">Bacterial flagellum</keyword>
<evidence type="ECO:0000256" key="5">
    <source>
        <dbReference type="ARBA" id="ARBA00022692"/>
    </source>
</evidence>
<organism evidence="11 12">
    <name type="scientific">Vreelandella nigrificans</name>
    <dbReference type="NCBI Taxonomy" id="2042704"/>
    <lineage>
        <taxon>Bacteria</taxon>
        <taxon>Pseudomonadati</taxon>
        <taxon>Pseudomonadota</taxon>
        <taxon>Gammaproteobacteria</taxon>
        <taxon>Oceanospirillales</taxon>
        <taxon>Halomonadaceae</taxon>
        <taxon>Vreelandella</taxon>
    </lineage>
</organism>
<dbReference type="PRINTS" id="PR00953">
    <property type="entry name" value="TYPE3IMRPROT"/>
</dbReference>
<dbReference type="Pfam" id="PF01311">
    <property type="entry name" value="Bac_export_1"/>
    <property type="match status" value="1"/>
</dbReference>
<keyword evidence="6 10" id="KW-1133">Transmembrane helix</keyword>
<evidence type="ECO:0000256" key="3">
    <source>
        <dbReference type="ARBA" id="ARBA00021717"/>
    </source>
</evidence>
<keyword evidence="12" id="KW-1185">Reference proteome</keyword>
<comment type="similarity">
    <text evidence="2 10">Belongs to the FliR/MopE/SpaR family.</text>
</comment>
<dbReference type="GO" id="GO:0044780">
    <property type="term" value="P:bacterial-type flagellum assembly"/>
    <property type="evidence" value="ECO:0007669"/>
    <property type="project" value="UniProtKB-UniRule"/>
</dbReference>
<dbReference type="GO" id="GO:0005886">
    <property type="term" value="C:plasma membrane"/>
    <property type="evidence" value="ECO:0007669"/>
    <property type="project" value="UniProtKB-SubCell"/>
</dbReference>
<feature type="transmembrane region" description="Helical" evidence="10">
    <location>
        <begin position="44"/>
        <end position="61"/>
    </location>
</feature>
<feature type="transmembrane region" description="Helical" evidence="10">
    <location>
        <begin position="214"/>
        <end position="234"/>
    </location>
</feature>
<keyword evidence="4 10" id="KW-1003">Cell membrane</keyword>
<reference evidence="12" key="1">
    <citation type="submission" date="2017-09" db="EMBL/GenBank/DDBJ databases">
        <authorList>
            <person name="Cho G.-S."/>
            <person name="Oguntoyinbo F.A."/>
            <person name="Cnockaert M."/>
            <person name="Kabisch J."/>
            <person name="Neve H."/>
            <person name="Bockelmann W."/>
            <person name="Wenning M."/>
            <person name="Franz C.M."/>
            <person name="Vandamme P."/>
        </authorList>
    </citation>
    <scope>NUCLEOTIDE SEQUENCE [LARGE SCALE GENOMIC DNA]</scope>
    <source>
        <strain evidence="12">MBT G8648</strain>
    </source>
</reference>
<dbReference type="OrthoDB" id="9797790at2"/>
<comment type="subcellular location">
    <subcellularLocation>
        <location evidence="10">Cell membrane</location>
        <topology evidence="10">Multi-pass membrane protein</topology>
    </subcellularLocation>
    <subcellularLocation>
        <location evidence="10">Bacterial flagellum basal body</location>
    </subcellularLocation>
</comment>
<feature type="transmembrane region" description="Helical" evidence="10">
    <location>
        <begin position="67"/>
        <end position="96"/>
    </location>
</feature>
<feature type="transmembrane region" description="Helical" evidence="10">
    <location>
        <begin position="129"/>
        <end position="152"/>
    </location>
</feature>
<sequence>MVEVTFAQLQAWLVAFLWPFARITAFMAVSPLWGHSSIPNQAKVGLAALVAVVIAPVLPAMPNVPIMSWAGVGIMVEQILIGLAIGLVMHIIFAVVQAAGEFIGLQMGLAFASFFDLSSGTNIMVLSRILYMITLLMFLALNGHLMVLETLVMSFQTLPVGIGTLNPNAFELLARYAGTIFASGMLLALPLSGSLLIISLSLGILNRSAPQLTVFNIGFPTSLTVGLILLMVLMTDIGRFLQRLFSQGLAFMQSLIETMAPLS</sequence>
<feature type="transmembrane region" description="Helical" evidence="10">
    <location>
        <begin position="12"/>
        <end position="32"/>
    </location>
</feature>
<evidence type="ECO:0000256" key="4">
    <source>
        <dbReference type="ARBA" id="ARBA00022475"/>
    </source>
</evidence>
<comment type="function">
    <text evidence="1 10">Role in flagellar biosynthesis.</text>
</comment>
<dbReference type="AlphaFoldDB" id="A0A2A4HGX9"/>
<dbReference type="GO" id="GO:0009425">
    <property type="term" value="C:bacterial-type flagellum basal body"/>
    <property type="evidence" value="ECO:0007669"/>
    <property type="project" value="UniProtKB-SubCell"/>
</dbReference>
<dbReference type="InterPro" id="IPR006303">
    <property type="entry name" value="FliR"/>
</dbReference>
<dbReference type="GO" id="GO:0006605">
    <property type="term" value="P:protein targeting"/>
    <property type="evidence" value="ECO:0007669"/>
    <property type="project" value="UniProtKB-UniRule"/>
</dbReference>
<evidence type="ECO:0000256" key="2">
    <source>
        <dbReference type="ARBA" id="ARBA00009772"/>
    </source>
</evidence>
<dbReference type="PANTHER" id="PTHR30065:SF8">
    <property type="entry name" value="FLAGELLAR BIOSYNTHETIC PROTEIN FLIR"/>
    <property type="match status" value="1"/>
</dbReference>
<evidence type="ECO:0000313" key="11">
    <source>
        <dbReference type="EMBL" id="PCF94020.1"/>
    </source>
</evidence>
<evidence type="ECO:0000313" key="12">
    <source>
        <dbReference type="Proteomes" id="UP000218677"/>
    </source>
</evidence>
<evidence type="ECO:0000256" key="6">
    <source>
        <dbReference type="ARBA" id="ARBA00022989"/>
    </source>
</evidence>
<dbReference type="PANTHER" id="PTHR30065">
    <property type="entry name" value="FLAGELLAR BIOSYNTHETIC PROTEIN FLIR"/>
    <property type="match status" value="1"/>
</dbReference>
<evidence type="ECO:0000256" key="8">
    <source>
        <dbReference type="ARBA" id="ARBA00023143"/>
    </source>
</evidence>
<evidence type="ECO:0000256" key="9">
    <source>
        <dbReference type="NCBIfam" id="TIGR01400"/>
    </source>
</evidence>
<dbReference type="Proteomes" id="UP000218677">
    <property type="component" value="Unassembled WGS sequence"/>
</dbReference>
<evidence type="ECO:0000256" key="1">
    <source>
        <dbReference type="ARBA" id="ARBA00002578"/>
    </source>
</evidence>
<dbReference type="EMBL" id="NWUX01000025">
    <property type="protein sequence ID" value="PCF94020.1"/>
    <property type="molecule type" value="Genomic_DNA"/>
</dbReference>
<evidence type="ECO:0000256" key="7">
    <source>
        <dbReference type="ARBA" id="ARBA00023136"/>
    </source>
</evidence>
<keyword evidence="11" id="KW-0969">Cilium</keyword>
<dbReference type="NCBIfam" id="TIGR01400">
    <property type="entry name" value="fliR"/>
    <property type="match status" value="1"/>
</dbReference>
<gene>
    <name evidence="11" type="primary">fliR</name>
    <name evidence="11" type="ORF">CPA45_19470</name>
</gene>
<accession>A0A2A4HGX9</accession>
<proteinExistence type="inferred from homology"/>
<evidence type="ECO:0000256" key="10">
    <source>
        <dbReference type="RuleBase" id="RU362071"/>
    </source>
</evidence>
<protein>
    <recommendedName>
        <fullName evidence="3 9">Flagellar biosynthetic protein FliR</fullName>
    </recommendedName>
</protein>